<dbReference type="SUPFAM" id="SSF56645">
    <property type="entry name" value="Acyl-CoA dehydrogenase NM domain-like"/>
    <property type="match status" value="1"/>
</dbReference>
<evidence type="ECO:0000256" key="2">
    <source>
        <dbReference type="ARBA" id="ARBA00009347"/>
    </source>
</evidence>
<dbReference type="GO" id="GO:0005737">
    <property type="term" value="C:cytoplasm"/>
    <property type="evidence" value="ECO:0007669"/>
    <property type="project" value="TreeGrafter"/>
</dbReference>
<keyword evidence="3 6" id="KW-0285">Flavoprotein</keyword>
<dbReference type="Pfam" id="PF02770">
    <property type="entry name" value="Acyl-CoA_dh_M"/>
    <property type="match status" value="1"/>
</dbReference>
<feature type="domain" description="Acyl-CoA dehydrogenase/oxidase N-terminal" evidence="9">
    <location>
        <begin position="49"/>
        <end position="171"/>
    </location>
</feature>
<feature type="domain" description="Acyl-CoA oxidase/dehydrogenase middle" evidence="8">
    <location>
        <begin position="175"/>
        <end position="270"/>
    </location>
</feature>
<dbReference type="InterPro" id="IPR046373">
    <property type="entry name" value="Acyl-CoA_Oxase/DH_mid-dom_sf"/>
</dbReference>
<dbReference type="InterPro" id="IPR050741">
    <property type="entry name" value="Acyl-CoA_dehydrogenase"/>
</dbReference>
<accession>F9FZT4</accession>
<organism evidence="10">
    <name type="scientific">Fusarium oxysporum (strain Fo5176)</name>
    <name type="common">Fusarium vascular wilt</name>
    <dbReference type="NCBI Taxonomy" id="660025"/>
    <lineage>
        <taxon>Eukaryota</taxon>
        <taxon>Fungi</taxon>
        <taxon>Dikarya</taxon>
        <taxon>Ascomycota</taxon>
        <taxon>Pezizomycotina</taxon>
        <taxon>Sordariomycetes</taxon>
        <taxon>Hypocreomycetidae</taxon>
        <taxon>Hypocreales</taxon>
        <taxon>Nectriaceae</taxon>
        <taxon>Fusarium</taxon>
        <taxon>Fusarium oxysporum species complex</taxon>
    </lineage>
</organism>
<evidence type="ECO:0000256" key="1">
    <source>
        <dbReference type="ARBA" id="ARBA00001974"/>
    </source>
</evidence>
<dbReference type="EMBL" id="AFQF01002936">
    <property type="protein sequence ID" value="EGU77573.1"/>
    <property type="molecule type" value="Genomic_DNA"/>
</dbReference>
<evidence type="ECO:0000259" key="9">
    <source>
        <dbReference type="Pfam" id="PF02771"/>
    </source>
</evidence>
<dbReference type="AlphaFoldDB" id="F9FZT4"/>
<feature type="domain" description="Acyl-CoA dehydrogenase/oxidase C-terminal" evidence="7">
    <location>
        <begin position="282"/>
        <end position="436"/>
    </location>
</feature>
<comment type="caution">
    <text evidence="10">The sequence shown here is derived from an EMBL/GenBank/DDBJ whole genome shotgun (WGS) entry which is preliminary data.</text>
</comment>
<dbReference type="Pfam" id="PF00441">
    <property type="entry name" value="Acyl-CoA_dh_1"/>
    <property type="match status" value="1"/>
</dbReference>
<dbReference type="GO" id="GO:0050660">
    <property type="term" value="F:flavin adenine dinucleotide binding"/>
    <property type="evidence" value="ECO:0007669"/>
    <property type="project" value="InterPro"/>
</dbReference>
<name>F9FZT4_FUSOF</name>
<evidence type="ECO:0000256" key="4">
    <source>
        <dbReference type="ARBA" id="ARBA00022827"/>
    </source>
</evidence>
<dbReference type="SUPFAM" id="SSF47203">
    <property type="entry name" value="Acyl-CoA dehydrogenase C-terminal domain-like"/>
    <property type="match status" value="1"/>
</dbReference>
<dbReference type="PANTHER" id="PTHR48083">
    <property type="entry name" value="MEDIUM-CHAIN SPECIFIC ACYL-COA DEHYDROGENASE, MITOCHONDRIAL-RELATED"/>
    <property type="match status" value="1"/>
</dbReference>
<comment type="similarity">
    <text evidence="2 6">Belongs to the acyl-CoA dehydrogenase family.</text>
</comment>
<dbReference type="InterPro" id="IPR036250">
    <property type="entry name" value="AcylCo_DH-like_C"/>
</dbReference>
<dbReference type="InterPro" id="IPR009100">
    <property type="entry name" value="AcylCoA_DH/oxidase_NM_dom_sf"/>
</dbReference>
<dbReference type="InterPro" id="IPR013786">
    <property type="entry name" value="AcylCoA_DH/ox_N"/>
</dbReference>
<reference evidence="10" key="1">
    <citation type="journal article" date="2012" name="Mol. Plant Microbe Interact.">
        <title>A highly conserved effector in Fusarium oxysporum is required for full virulence on Arabidopsis.</title>
        <authorList>
            <person name="Thatcher L.F."/>
            <person name="Gardiner D.M."/>
            <person name="Kazan K."/>
            <person name="Manners J."/>
        </authorList>
    </citation>
    <scope>NUCLEOTIDE SEQUENCE [LARGE SCALE GENOMIC DNA]</scope>
    <source>
        <strain evidence="10">Fo5176</strain>
    </source>
</reference>
<evidence type="ECO:0000256" key="6">
    <source>
        <dbReference type="RuleBase" id="RU362125"/>
    </source>
</evidence>
<dbReference type="GO" id="GO:0033539">
    <property type="term" value="P:fatty acid beta-oxidation using acyl-CoA dehydrogenase"/>
    <property type="evidence" value="ECO:0007669"/>
    <property type="project" value="TreeGrafter"/>
</dbReference>
<evidence type="ECO:0008006" key="11">
    <source>
        <dbReference type="Google" id="ProtNLM"/>
    </source>
</evidence>
<evidence type="ECO:0000313" key="10">
    <source>
        <dbReference type="EMBL" id="EGU77573.1"/>
    </source>
</evidence>
<dbReference type="OrthoDB" id="10254877at2759"/>
<keyword evidence="5 6" id="KW-0560">Oxidoreductase</keyword>
<dbReference type="Gene3D" id="1.20.140.10">
    <property type="entry name" value="Butyryl-CoA Dehydrogenase, subunit A, domain 3"/>
    <property type="match status" value="1"/>
</dbReference>
<evidence type="ECO:0000256" key="3">
    <source>
        <dbReference type="ARBA" id="ARBA00022630"/>
    </source>
</evidence>
<protein>
    <recommendedName>
        <fullName evidence="11">Acyl-CoA dehydrogenase</fullName>
    </recommendedName>
</protein>
<evidence type="ECO:0000256" key="5">
    <source>
        <dbReference type="ARBA" id="ARBA00023002"/>
    </source>
</evidence>
<sequence length="449" mass="49229">MTYQDLSHKTLRHHKTVAMPADAKLELDPHIPWREPAWYRSQSSPYYNQSHRKLRDNVRSYIDKHILPFALGWEQSGTVPAKDAAAFVRSGIPFDDVPSDFRPSDVLALNGLPDGKADVFHSLIIADEMARIEGGVGIGLAGASSVGVPPIVHYGTSAQKNKWLPGLFSKETSFCLGITEPNAGSDVAQIQTTADKSGDGTVYTVNGVKKWITGAPWASHMTTAVRTGGPGKDGISVLVIPMSSAGVHCQKLNNSGHSAAGASIVDLDDVEVPVENLIGEENKGFEVLMRNFNRERFLLAVSCNRKSRTCLSLSFQYAMTRETFGKPLIENQVIRRKLVEMSHRVEAHWAWLEQITFHIQNSPLGWQSPEIAGQIALLKIQGGQMLELASREAQQIFGGAGYQRGGKGATIEQISRDLRLLVIGGGSEEILSDLTIRQELSGMRRRVKL</sequence>
<proteinExistence type="inferred from homology"/>
<dbReference type="InterPro" id="IPR009075">
    <property type="entry name" value="AcylCo_DH/oxidase_C"/>
</dbReference>
<dbReference type="STRING" id="660025.F9FZT4"/>
<dbReference type="InterPro" id="IPR006091">
    <property type="entry name" value="Acyl-CoA_Oxase/DH_mid-dom"/>
</dbReference>
<dbReference type="Gene3D" id="1.10.540.10">
    <property type="entry name" value="Acyl-CoA dehydrogenase/oxidase, N-terminal domain"/>
    <property type="match status" value="1"/>
</dbReference>
<evidence type="ECO:0000259" key="8">
    <source>
        <dbReference type="Pfam" id="PF02770"/>
    </source>
</evidence>
<keyword evidence="4 6" id="KW-0274">FAD</keyword>
<dbReference type="Gene3D" id="2.40.110.10">
    <property type="entry name" value="Butyryl-CoA Dehydrogenase, subunit A, domain 2"/>
    <property type="match status" value="1"/>
</dbReference>
<dbReference type="InterPro" id="IPR037069">
    <property type="entry name" value="AcylCoA_DH/ox_N_sf"/>
</dbReference>
<dbReference type="PANTHER" id="PTHR48083:SF28">
    <property type="entry name" value="ACYL-COA DEHYDROGENASE FAMILY PROTEIN (AFU_ORTHOLOGUE AFUA_6G10880)-RELATED"/>
    <property type="match status" value="1"/>
</dbReference>
<evidence type="ECO:0000259" key="7">
    <source>
        <dbReference type="Pfam" id="PF00441"/>
    </source>
</evidence>
<gene>
    <name evidence="10" type="ORF">FOXB_11916</name>
</gene>
<dbReference type="Pfam" id="PF02771">
    <property type="entry name" value="Acyl-CoA_dh_N"/>
    <property type="match status" value="1"/>
</dbReference>
<dbReference type="GO" id="GO:0003995">
    <property type="term" value="F:acyl-CoA dehydrogenase activity"/>
    <property type="evidence" value="ECO:0007669"/>
    <property type="project" value="TreeGrafter"/>
</dbReference>
<comment type="cofactor">
    <cofactor evidence="1 6">
        <name>FAD</name>
        <dbReference type="ChEBI" id="CHEBI:57692"/>
    </cofactor>
</comment>